<proteinExistence type="predicted"/>
<sequence>MHRQFRAALDERDAITGLCDHPNVVAFYRLILETPSLRSALTGFLVRSERALAQALQETAPDGELAHAAAHLAAVQIAAIRVTLSQQNQARIIAGETADELAPRAIAEADLAFDLLRNGLRTYS</sequence>
<dbReference type="RefSeq" id="WP_132116413.1">
    <property type="nucleotide sequence ID" value="NZ_SLWS01000003.1"/>
</dbReference>
<dbReference type="AlphaFoldDB" id="A0A4R2JLT6"/>
<dbReference type="Gene3D" id="1.10.357.10">
    <property type="entry name" value="Tetracycline Repressor, domain 2"/>
    <property type="match status" value="1"/>
</dbReference>
<comment type="caution">
    <text evidence="1">The sequence shown here is derived from an EMBL/GenBank/DDBJ whole genome shotgun (WGS) entry which is preliminary data.</text>
</comment>
<protein>
    <recommendedName>
        <fullName evidence="3">TetR family transcriptional regulator</fullName>
    </recommendedName>
</protein>
<dbReference type="OrthoDB" id="3211155at2"/>
<dbReference type="EMBL" id="SLWS01000003">
    <property type="protein sequence ID" value="TCO61011.1"/>
    <property type="molecule type" value="Genomic_DNA"/>
</dbReference>
<organism evidence="1 2">
    <name type="scientific">Actinocrispum wychmicini</name>
    <dbReference type="NCBI Taxonomy" id="1213861"/>
    <lineage>
        <taxon>Bacteria</taxon>
        <taxon>Bacillati</taxon>
        <taxon>Actinomycetota</taxon>
        <taxon>Actinomycetes</taxon>
        <taxon>Pseudonocardiales</taxon>
        <taxon>Pseudonocardiaceae</taxon>
        <taxon>Actinocrispum</taxon>
    </lineage>
</organism>
<evidence type="ECO:0000313" key="2">
    <source>
        <dbReference type="Proteomes" id="UP000295680"/>
    </source>
</evidence>
<name>A0A4R2JLT6_9PSEU</name>
<evidence type="ECO:0000313" key="1">
    <source>
        <dbReference type="EMBL" id="TCO61011.1"/>
    </source>
</evidence>
<gene>
    <name evidence="1" type="ORF">EV192_103594</name>
</gene>
<reference evidence="1 2" key="1">
    <citation type="submission" date="2019-03" db="EMBL/GenBank/DDBJ databases">
        <title>Genomic Encyclopedia of Type Strains, Phase IV (KMG-IV): sequencing the most valuable type-strain genomes for metagenomic binning, comparative biology and taxonomic classification.</title>
        <authorList>
            <person name="Goeker M."/>
        </authorList>
    </citation>
    <scope>NUCLEOTIDE SEQUENCE [LARGE SCALE GENOMIC DNA]</scope>
    <source>
        <strain evidence="1 2">DSM 45934</strain>
    </source>
</reference>
<keyword evidence="2" id="KW-1185">Reference proteome</keyword>
<accession>A0A4R2JLT6</accession>
<evidence type="ECO:0008006" key="3">
    <source>
        <dbReference type="Google" id="ProtNLM"/>
    </source>
</evidence>
<dbReference type="Proteomes" id="UP000295680">
    <property type="component" value="Unassembled WGS sequence"/>
</dbReference>